<proteinExistence type="predicted"/>
<protein>
    <recommendedName>
        <fullName evidence="4">CipC-like antibiotic response protein</fullName>
    </recommendedName>
</protein>
<dbReference type="InParanoid" id="A0A1B7MRC0"/>
<feature type="compositionally biased region" description="Basic and acidic residues" evidence="1">
    <location>
        <begin position="87"/>
        <end position="98"/>
    </location>
</feature>
<dbReference type="PANTHER" id="PTHR37450">
    <property type="entry name" value="CIPC PROTEIN"/>
    <property type="match status" value="1"/>
</dbReference>
<evidence type="ECO:0000313" key="2">
    <source>
        <dbReference type="EMBL" id="OAX35130.1"/>
    </source>
</evidence>
<dbReference type="EMBL" id="KV448530">
    <property type="protein sequence ID" value="OAX35130.1"/>
    <property type="molecule type" value="Genomic_DNA"/>
</dbReference>
<evidence type="ECO:0000313" key="3">
    <source>
        <dbReference type="Proteomes" id="UP000092154"/>
    </source>
</evidence>
<feature type="region of interest" description="Disordered" evidence="1">
    <location>
        <begin position="87"/>
        <end position="107"/>
    </location>
</feature>
<evidence type="ECO:0008006" key="4">
    <source>
        <dbReference type="Google" id="ProtNLM"/>
    </source>
</evidence>
<dbReference type="InterPro" id="IPR022234">
    <property type="entry name" value="DUF3759"/>
</dbReference>
<dbReference type="AlphaFoldDB" id="A0A1B7MRC0"/>
<keyword evidence="3" id="KW-1185">Reference proteome</keyword>
<sequence>MGHHHHEDPQAAYEQVMGTAPEHKAQLSHELIAAAASYEAMKAYNKHCEKNGTPASHDTAKEIMAAGAGFFIDRIVETKGLDFFDKQKAQHHAKESAFENKSNWSHY</sequence>
<dbReference type="PANTHER" id="PTHR37450:SF1">
    <property type="entry name" value="CIPC PROTEIN"/>
    <property type="match status" value="1"/>
</dbReference>
<organism evidence="2 3">
    <name type="scientific">Rhizopogon vinicolor AM-OR11-026</name>
    <dbReference type="NCBI Taxonomy" id="1314800"/>
    <lineage>
        <taxon>Eukaryota</taxon>
        <taxon>Fungi</taxon>
        <taxon>Dikarya</taxon>
        <taxon>Basidiomycota</taxon>
        <taxon>Agaricomycotina</taxon>
        <taxon>Agaricomycetes</taxon>
        <taxon>Agaricomycetidae</taxon>
        <taxon>Boletales</taxon>
        <taxon>Suillineae</taxon>
        <taxon>Rhizopogonaceae</taxon>
        <taxon>Rhizopogon</taxon>
    </lineage>
</organism>
<dbReference type="OrthoDB" id="9895617at2759"/>
<accession>A0A1B7MRC0</accession>
<dbReference type="STRING" id="1314800.A0A1B7MRC0"/>
<dbReference type="Proteomes" id="UP000092154">
    <property type="component" value="Unassembled WGS sequence"/>
</dbReference>
<gene>
    <name evidence="2" type="ORF">K503DRAFT_746368</name>
</gene>
<dbReference type="Pfam" id="PF12585">
    <property type="entry name" value="DUF3759"/>
    <property type="match status" value="1"/>
</dbReference>
<name>A0A1B7MRC0_9AGAM</name>
<reference evidence="2 3" key="1">
    <citation type="submission" date="2016-06" db="EMBL/GenBank/DDBJ databases">
        <title>Comparative genomics of the ectomycorrhizal sister species Rhizopogon vinicolor and Rhizopogon vesiculosus (Basidiomycota: Boletales) reveals a divergence of the mating type B locus.</title>
        <authorList>
            <consortium name="DOE Joint Genome Institute"/>
            <person name="Mujic A.B."/>
            <person name="Kuo A."/>
            <person name="Tritt A."/>
            <person name="Lipzen A."/>
            <person name="Chen C."/>
            <person name="Johnson J."/>
            <person name="Sharma A."/>
            <person name="Barry K."/>
            <person name="Grigoriev I.V."/>
            <person name="Spatafora J.W."/>
        </authorList>
    </citation>
    <scope>NUCLEOTIDE SEQUENCE [LARGE SCALE GENOMIC DNA]</scope>
    <source>
        <strain evidence="2 3">AM-OR11-026</strain>
    </source>
</reference>
<evidence type="ECO:0000256" key="1">
    <source>
        <dbReference type="SAM" id="MobiDB-lite"/>
    </source>
</evidence>